<dbReference type="EMBL" id="CAICTM010000889">
    <property type="protein sequence ID" value="CAB9517915.1"/>
    <property type="molecule type" value="Genomic_DNA"/>
</dbReference>
<evidence type="ECO:0008006" key="3">
    <source>
        <dbReference type="Google" id="ProtNLM"/>
    </source>
</evidence>
<dbReference type="AlphaFoldDB" id="A0A9N8HME4"/>
<accession>A0A9N8HME4</accession>
<dbReference type="OrthoDB" id="308383at2759"/>
<sequence>MALSEDNHVVQSGPIFRPIFDFSDSSLNETDRFERIDDAVMGGISSSFVRQVPGESFARWSGVCRVDGGGVWKLTTRTDSARGEQLYQAQVKIPNTKRDNEFFTLQVPFEDFRLVRGPRLVSDAAQFNKTLGIFQIGLIMSKFAIAEQMTAIPNFRPGFFELQIGEIGIFYKNGASLPPASNSTVKSLSREEVIAARPVLMKALVPLSKVFFTEKSQRRKSAMRLLKDERGLSRLQAIAFGIKWRANQRGMMNSLLDTCKMLFVDACRVALGSMFRYGIFLPLRLITRSVKRIAGLISRKCKAESEG</sequence>
<organism evidence="1 2">
    <name type="scientific">Seminavis robusta</name>
    <dbReference type="NCBI Taxonomy" id="568900"/>
    <lineage>
        <taxon>Eukaryota</taxon>
        <taxon>Sar</taxon>
        <taxon>Stramenopiles</taxon>
        <taxon>Ochrophyta</taxon>
        <taxon>Bacillariophyta</taxon>
        <taxon>Bacillariophyceae</taxon>
        <taxon>Bacillariophycidae</taxon>
        <taxon>Naviculales</taxon>
        <taxon>Naviculaceae</taxon>
        <taxon>Seminavis</taxon>
    </lineage>
</organism>
<proteinExistence type="predicted"/>
<gene>
    <name evidence="1" type="ORF">SEMRO_891_G216820.1</name>
</gene>
<name>A0A9N8HME4_9STRA</name>
<reference evidence="1" key="1">
    <citation type="submission" date="2020-06" db="EMBL/GenBank/DDBJ databases">
        <authorList>
            <consortium name="Plant Systems Biology data submission"/>
        </authorList>
    </citation>
    <scope>NUCLEOTIDE SEQUENCE</scope>
    <source>
        <strain evidence="1">D6</strain>
    </source>
</reference>
<dbReference type="PANTHER" id="PTHR13194">
    <property type="entry name" value="COMPLEX I INTERMEDIATE-ASSOCIATED PROTEIN 30"/>
    <property type="match status" value="1"/>
</dbReference>
<comment type="caution">
    <text evidence="1">The sequence shown here is derived from an EMBL/GenBank/DDBJ whole genome shotgun (WGS) entry which is preliminary data.</text>
</comment>
<dbReference type="GO" id="GO:0010257">
    <property type="term" value="P:NADH dehydrogenase complex assembly"/>
    <property type="evidence" value="ECO:0007669"/>
    <property type="project" value="TreeGrafter"/>
</dbReference>
<dbReference type="Proteomes" id="UP001153069">
    <property type="component" value="Unassembled WGS sequence"/>
</dbReference>
<evidence type="ECO:0000313" key="2">
    <source>
        <dbReference type="Proteomes" id="UP001153069"/>
    </source>
</evidence>
<dbReference type="GO" id="GO:0051082">
    <property type="term" value="F:unfolded protein binding"/>
    <property type="evidence" value="ECO:0007669"/>
    <property type="project" value="TreeGrafter"/>
</dbReference>
<evidence type="ECO:0000313" key="1">
    <source>
        <dbReference type="EMBL" id="CAB9517915.1"/>
    </source>
</evidence>
<dbReference type="PANTHER" id="PTHR13194:SF19">
    <property type="entry name" value="NAD(P)-BINDING ROSSMANN-FOLD SUPERFAMILY PROTEIN"/>
    <property type="match status" value="1"/>
</dbReference>
<dbReference type="InterPro" id="IPR039131">
    <property type="entry name" value="NDUFAF1"/>
</dbReference>
<keyword evidence="2" id="KW-1185">Reference proteome</keyword>
<protein>
    <recommendedName>
        <fullName evidence="3">NADH:ubiquinone oxidoreductase intermediate-associated protein 30 domain-containing protein</fullName>
    </recommendedName>
</protein>